<feature type="domain" description="PTS EIIB type-3" evidence="18">
    <location>
        <begin position="448"/>
        <end position="551"/>
    </location>
</feature>
<dbReference type="Pfam" id="PF02302">
    <property type="entry name" value="PTS_IIB"/>
    <property type="match status" value="1"/>
</dbReference>
<evidence type="ECO:0000256" key="8">
    <source>
        <dbReference type="ARBA" id="ARBA00022679"/>
    </source>
</evidence>
<dbReference type="InterPro" id="IPR051088">
    <property type="entry name" value="PTS_Sugar-EIIC/EIIB"/>
</dbReference>
<dbReference type="EC" id="2.7.1.207" evidence="2"/>
<dbReference type="PANTHER" id="PTHR33989:SF8">
    <property type="entry name" value="PERMEASE IIC COMPONENT"/>
    <property type="match status" value="1"/>
</dbReference>
<sequence>MNTLVQSLETVQPFFEKLSRNKYLRAVKDGFLVTMPVVLFSSLFILVSNVPNIFGFYWSDTIANLLNKPYDYSMGVLGLLVSGTTAKALTSSFNRDLPATNKINDTSTWLASSVGFLLLSVDSIEGGFATDFLGTEGLIAAFISAFVTVNVYNFFVSRDIKISMPDEVPPNIAQAFADLFPFAVTILIAFGIDTGIRELMGVNFAQAVIELFQPLFSATDSYLGLSTIAGSISFFWFIGIHGPSIVSPPISPISYQNLDANLKLFQSGQQATYSLTPSFESFITQTGGTGATFVVPLMFMFLAKSKRNKAVGRASFIPTMFTVNEPILFGAPLILNPVFFIPFILAPMVNTWLFKFFVDVLNMNAFIYLLPWTTPAPLGLIMGTGFDKLSFILAPLILIIDALIYYPFFKIYDQQIVEEEMRNIEDVEEENDKVDIEDLALETSSNEETNVLVLCAGGGTSGLLSNSLNKAAEQFDIALHSAAGTYGEHQDMLSNFNVVVLAPQVSSNYEDMKKDADNVGAEVLTTSGEQYISLTNNPEGAMKFVLNALNKNKENEN</sequence>
<dbReference type="GO" id="GO:0016301">
    <property type="term" value="F:kinase activity"/>
    <property type="evidence" value="ECO:0007669"/>
    <property type="project" value="UniProtKB-KW"/>
</dbReference>
<evidence type="ECO:0000256" key="16">
    <source>
        <dbReference type="PROSITE-ProRule" id="PRU00423"/>
    </source>
</evidence>
<evidence type="ECO:0000256" key="11">
    <source>
        <dbReference type="ARBA" id="ARBA00022777"/>
    </source>
</evidence>
<keyword evidence="9" id="KW-0598">Phosphotransferase system</keyword>
<feature type="transmembrane region" description="Helical" evidence="17">
    <location>
        <begin position="109"/>
        <end position="130"/>
    </location>
</feature>
<keyword evidence="21" id="KW-1185">Reference proteome</keyword>
<dbReference type="InterPro" id="IPR013012">
    <property type="entry name" value="PTS_EIIB_3"/>
</dbReference>
<dbReference type="Gene3D" id="3.40.50.2300">
    <property type="match status" value="1"/>
</dbReference>
<reference evidence="20 21" key="1">
    <citation type="submission" date="2016-11" db="EMBL/GenBank/DDBJ databases">
        <authorList>
            <person name="Jaros S."/>
            <person name="Januszkiewicz K."/>
            <person name="Wedrychowicz H."/>
        </authorList>
    </citation>
    <scope>NUCLEOTIDE SEQUENCE [LARGE SCALE GENOMIC DNA]</scope>
    <source>
        <strain evidence="20 21">DSM 15692</strain>
    </source>
</reference>
<comment type="subcellular location">
    <subcellularLocation>
        <location evidence="1">Cell membrane</location>
        <topology evidence="1">Multi-pass membrane protein</topology>
    </subcellularLocation>
</comment>
<evidence type="ECO:0000256" key="9">
    <source>
        <dbReference type="ARBA" id="ARBA00022683"/>
    </source>
</evidence>
<feature type="transmembrane region" description="Helical" evidence="17">
    <location>
        <begin position="70"/>
        <end position="89"/>
    </location>
</feature>
<evidence type="ECO:0000256" key="5">
    <source>
        <dbReference type="ARBA" id="ARBA00022475"/>
    </source>
</evidence>
<proteinExistence type="predicted"/>
<keyword evidence="5" id="KW-1003">Cell membrane</keyword>
<feature type="transmembrane region" description="Helical" evidence="17">
    <location>
        <begin position="389"/>
        <end position="408"/>
    </location>
</feature>
<dbReference type="PANTHER" id="PTHR33989">
    <property type="match status" value="1"/>
</dbReference>
<dbReference type="Proteomes" id="UP000184128">
    <property type="component" value="Unassembled WGS sequence"/>
</dbReference>
<evidence type="ECO:0000256" key="3">
    <source>
        <dbReference type="ARBA" id="ARBA00020834"/>
    </source>
</evidence>
<comment type="catalytic activity">
    <reaction evidence="15">
        <text>lactose(out) + N(pros)-phospho-L-histidyl-[protein] = lactose 6-phosphate(in) + L-histidyl-[protein]</text>
        <dbReference type="Rhea" id="RHEA:42400"/>
        <dbReference type="Rhea" id="RHEA-COMP:9745"/>
        <dbReference type="Rhea" id="RHEA-COMP:9746"/>
        <dbReference type="ChEBI" id="CHEBI:17716"/>
        <dbReference type="ChEBI" id="CHEBI:29979"/>
        <dbReference type="ChEBI" id="CHEBI:64837"/>
        <dbReference type="ChEBI" id="CHEBI:79080"/>
        <dbReference type="EC" id="2.7.1.207"/>
    </reaction>
</comment>
<evidence type="ECO:0000256" key="14">
    <source>
        <dbReference type="ARBA" id="ARBA00029639"/>
    </source>
</evidence>
<keyword evidence="6" id="KW-0597">Phosphoprotein</keyword>
<evidence type="ECO:0000259" key="19">
    <source>
        <dbReference type="PROSITE" id="PS51105"/>
    </source>
</evidence>
<evidence type="ECO:0000256" key="10">
    <source>
        <dbReference type="ARBA" id="ARBA00022692"/>
    </source>
</evidence>
<keyword evidence="7" id="KW-0762">Sugar transport</keyword>
<keyword evidence="4" id="KW-0813">Transport</keyword>
<feature type="transmembrane region" description="Helical" evidence="17">
    <location>
        <begin position="323"/>
        <end position="345"/>
    </location>
</feature>
<dbReference type="InterPro" id="IPR004501">
    <property type="entry name" value="PTS_EIIC_3"/>
</dbReference>
<keyword evidence="12 17" id="KW-1133">Transmembrane helix</keyword>
<evidence type="ECO:0000256" key="7">
    <source>
        <dbReference type="ARBA" id="ARBA00022597"/>
    </source>
</evidence>
<feature type="transmembrane region" description="Helical" evidence="17">
    <location>
        <begin position="137"/>
        <end position="155"/>
    </location>
</feature>
<dbReference type="PROSITE" id="PS51100">
    <property type="entry name" value="PTS_EIIB_TYPE_3"/>
    <property type="match status" value="1"/>
</dbReference>
<dbReference type="OrthoDB" id="1641940at2"/>
<gene>
    <name evidence="20" type="ORF">SAMN02745249_00706</name>
</gene>
<feature type="modified residue" description="Phosphocysteine; by EIIA" evidence="16">
    <location>
        <position position="455"/>
    </location>
</feature>
<dbReference type="GO" id="GO:0009401">
    <property type="term" value="P:phosphoenolpyruvate-dependent sugar phosphotransferase system"/>
    <property type="evidence" value="ECO:0007669"/>
    <property type="project" value="UniProtKB-KW"/>
</dbReference>
<dbReference type="AlphaFoldDB" id="A0A1M4UJD2"/>
<dbReference type="NCBIfam" id="TIGR00410">
    <property type="entry name" value="lacE"/>
    <property type="match status" value="1"/>
</dbReference>
<protein>
    <recommendedName>
        <fullName evidence="3">PTS system lactose-specific EIICB component</fullName>
        <ecNumber evidence="2">2.7.1.207</ecNumber>
    </recommendedName>
    <alternativeName>
        <fullName evidence="14">EIICB-Lac</fullName>
    </alternativeName>
</protein>
<evidence type="ECO:0000256" key="12">
    <source>
        <dbReference type="ARBA" id="ARBA00022989"/>
    </source>
</evidence>
<evidence type="ECO:0000313" key="20">
    <source>
        <dbReference type="EMBL" id="SHE56892.1"/>
    </source>
</evidence>
<dbReference type="GO" id="GO:1901264">
    <property type="term" value="P:carbohydrate derivative transport"/>
    <property type="evidence" value="ECO:0007669"/>
    <property type="project" value="TreeGrafter"/>
</dbReference>
<dbReference type="Pfam" id="PF02378">
    <property type="entry name" value="PTS_EIIC"/>
    <property type="match status" value="1"/>
</dbReference>
<evidence type="ECO:0000256" key="17">
    <source>
        <dbReference type="SAM" id="Phobius"/>
    </source>
</evidence>
<keyword evidence="11" id="KW-0418">Kinase</keyword>
<evidence type="ECO:0000256" key="4">
    <source>
        <dbReference type="ARBA" id="ARBA00022448"/>
    </source>
</evidence>
<feature type="transmembrane region" description="Helical" evidence="17">
    <location>
        <begin position="31"/>
        <end position="58"/>
    </location>
</feature>
<dbReference type="NCBIfam" id="TIGR00853">
    <property type="entry name" value="pts-lac"/>
    <property type="match status" value="1"/>
</dbReference>
<dbReference type="InterPro" id="IPR036095">
    <property type="entry name" value="PTS_EIIB-like_sf"/>
</dbReference>
<dbReference type="GO" id="GO:0008982">
    <property type="term" value="F:protein-N(PI)-phosphohistidine-sugar phosphotransferase activity"/>
    <property type="evidence" value="ECO:0007669"/>
    <property type="project" value="InterPro"/>
</dbReference>
<name>A0A1M4UJD2_9LACT</name>
<keyword evidence="8" id="KW-0808">Transferase</keyword>
<evidence type="ECO:0000256" key="2">
    <source>
        <dbReference type="ARBA" id="ARBA00012802"/>
    </source>
</evidence>
<keyword evidence="13 17" id="KW-0472">Membrane</keyword>
<feature type="transmembrane region" description="Helical" evidence="17">
    <location>
        <begin position="365"/>
        <end position="382"/>
    </location>
</feature>
<evidence type="ECO:0000256" key="6">
    <source>
        <dbReference type="ARBA" id="ARBA00022553"/>
    </source>
</evidence>
<dbReference type="EMBL" id="FQUF01000008">
    <property type="protein sequence ID" value="SHE56892.1"/>
    <property type="molecule type" value="Genomic_DNA"/>
</dbReference>
<dbReference type="SUPFAM" id="SSF52794">
    <property type="entry name" value="PTS system IIB component-like"/>
    <property type="match status" value="1"/>
</dbReference>
<feature type="transmembrane region" description="Helical" evidence="17">
    <location>
        <begin position="222"/>
        <end position="242"/>
    </location>
</feature>
<feature type="domain" description="PTS EIIC type-3" evidence="19">
    <location>
        <begin position="7"/>
        <end position="408"/>
    </location>
</feature>
<evidence type="ECO:0000313" key="21">
    <source>
        <dbReference type="Proteomes" id="UP000184128"/>
    </source>
</evidence>
<dbReference type="STRING" id="1121025.SAMN02745249_00706"/>
<dbReference type="GO" id="GO:0005886">
    <property type="term" value="C:plasma membrane"/>
    <property type="evidence" value="ECO:0007669"/>
    <property type="project" value="UniProtKB-SubCell"/>
</dbReference>
<evidence type="ECO:0000256" key="1">
    <source>
        <dbReference type="ARBA" id="ARBA00004651"/>
    </source>
</evidence>
<accession>A0A1M4UJD2</accession>
<feature type="transmembrane region" description="Helical" evidence="17">
    <location>
        <begin position="282"/>
        <end position="302"/>
    </location>
</feature>
<dbReference type="InterPro" id="IPR003352">
    <property type="entry name" value="PTS_EIIC"/>
</dbReference>
<evidence type="ECO:0000256" key="13">
    <source>
        <dbReference type="ARBA" id="ARBA00023136"/>
    </source>
</evidence>
<evidence type="ECO:0000259" key="18">
    <source>
        <dbReference type="PROSITE" id="PS51100"/>
    </source>
</evidence>
<organism evidence="20 21">
    <name type="scientific">Atopostipes suicloacalis DSM 15692</name>
    <dbReference type="NCBI Taxonomy" id="1121025"/>
    <lineage>
        <taxon>Bacteria</taxon>
        <taxon>Bacillati</taxon>
        <taxon>Bacillota</taxon>
        <taxon>Bacilli</taxon>
        <taxon>Lactobacillales</taxon>
        <taxon>Carnobacteriaceae</taxon>
        <taxon>Atopostipes</taxon>
    </lineage>
</organism>
<keyword evidence="10 17" id="KW-0812">Transmembrane</keyword>
<dbReference type="PROSITE" id="PS51105">
    <property type="entry name" value="PTS_EIIC_TYPE_3"/>
    <property type="match status" value="1"/>
</dbReference>
<evidence type="ECO:0000256" key="15">
    <source>
        <dbReference type="ARBA" id="ARBA00048444"/>
    </source>
</evidence>
<dbReference type="InterPro" id="IPR003501">
    <property type="entry name" value="PTS_EIIB_2/3"/>
</dbReference>
<dbReference type="RefSeq" id="WP_073296511.1">
    <property type="nucleotide sequence ID" value="NZ_FQUF01000008.1"/>
</dbReference>